<dbReference type="AlphaFoldDB" id="A0A1Y0TA60"/>
<sequence length="190" mass="20760">MGKPTPYQYSVVVPLPEEDEIARAVGDGYDPDTALNVMKMMSGTGDFFPALAGMAQAVFGERDIDAKHREVIILRAASVLNCPYEWQANEQMARNAGLTTSEIETIAEDGDLQSLDADYQLLIAATDELLKSGTLTDRTLQAVLDTFGITTTRKYIATIGWFSMLSLFLNGTRVPMETTDKIGQRTSPLG</sequence>
<dbReference type="Proteomes" id="UP001529272">
    <property type="component" value="Unassembled WGS sequence"/>
</dbReference>
<dbReference type="PANTHER" id="PTHR34846">
    <property type="entry name" value="4-CARBOXYMUCONOLACTONE DECARBOXYLASE FAMILY PROTEIN (AFU_ORTHOLOGUE AFUA_6G11590)"/>
    <property type="match status" value="1"/>
</dbReference>
<dbReference type="Gene3D" id="1.20.1290.10">
    <property type="entry name" value="AhpD-like"/>
    <property type="match status" value="1"/>
</dbReference>
<dbReference type="EMBL" id="CP015267">
    <property type="protein sequence ID" value="ASL17187.1"/>
    <property type="molecule type" value="Genomic_DNA"/>
</dbReference>
<name>A0A1Y0TA60_MYCIT</name>
<dbReference type="STRING" id="222805.AN480_22240"/>
<protein>
    <submittedName>
        <fullName evidence="2 3">Carboxymuconolactone decarboxylase</fullName>
    </submittedName>
</protein>
<proteinExistence type="predicted"/>
<dbReference type="RefSeq" id="WP_051445927.1">
    <property type="nucleotide sequence ID" value="NZ_CP012885.2"/>
</dbReference>
<reference evidence="2 4" key="1">
    <citation type="journal article" date="2017" name="Lancet Infect. Dis.">
        <title>Global outbreak of severe Mycobacterium chimaera disease after cardiac surgery: a molecular epidemiological study.</title>
        <authorList>
            <person name="van Ingen J."/>
            <person name="Kohl T."/>
            <person name="Kranzer K."/>
            <person name="Hasse B."/>
            <person name="Keller P."/>
            <person name="Szafranska A."/>
            <person name="Hillemann D."/>
            <person name="Chand M."/>
            <person name="Schreiber P."/>
            <person name="Sommerstein R."/>
            <person name="Berger C."/>
            <person name="Genoni M."/>
            <person name="Ruegg C."/>
            <person name="Troillet N."/>
            <person name="Widmer A.F."/>
            <person name="Becker S.L."/>
            <person name="Herrmann M."/>
            <person name="Eckmanns T."/>
            <person name="Haller S."/>
            <person name="Hoeller C."/>
            <person name="Debast S.B."/>
            <person name="Wolfhagen M.J."/>
            <person name="Hopman J."/>
            <person name="Kluytmans J."/>
            <person name="Langelaar M."/>
            <person name="Notermans D.W."/>
            <person name="ten Oever J."/>
            <person name="van den Barselaar P."/>
            <person name="Vonk A.B.A."/>
            <person name="Vos M.C."/>
            <person name="Ahmed N."/>
            <person name="Brown T."/>
            <person name="Crook D."/>
            <person name="Lamagni T."/>
            <person name="Phin N."/>
            <person name="Smith E.G."/>
            <person name="Zambon M."/>
            <person name="Serr A."/>
            <person name="Goetting T."/>
            <person name="Ebner W."/>
            <person name="Thuermer A."/>
            <person name="Utpatel C."/>
            <person name="Sproer C."/>
            <person name="Bunk B."/>
            <person name="Nubel U."/>
            <person name="Bloemberg G."/>
            <person name="Bottger E."/>
            <person name="Niemann S."/>
            <person name="Wagner D."/>
            <person name="Sax H."/>
        </authorList>
    </citation>
    <scope>NUCLEOTIDE SEQUENCE [LARGE SCALE GENOMIC DNA]</scope>
    <source>
        <strain evidence="2 4">ZUERICH-2</strain>
    </source>
</reference>
<reference evidence="3" key="4">
    <citation type="submission" date="2023-06" db="EMBL/GenBank/DDBJ databases">
        <authorList>
            <person name="Spilker T."/>
        </authorList>
    </citation>
    <scope>NUCLEOTIDE SEQUENCE</scope>
    <source>
        <strain evidence="3">FLAC1071</strain>
    </source>
</reference>
<dbReference type="PANTHER" id="PTHR34846:SF5">
    <property type="entry name" value="CARBOXYMUCONOLACTONE DECARBOXYLASE-LIKE DOMAIN-CONTAINING PROTEIN"/>
    <property type="match status" value="1"/>
</dbReference>
<dbReference type="InterPro" id="IPR003779">
    <property type="entry name" value="CMD-like"/>
</dbReference>
<accession>A0A1Y0TA60</accession>
<keyword evidence="5" id="KW-1185">Reference proteome</keyword>
<organism evidence="2 4">
    <name type="scientific">Mycobacterium intracellulare subsp. chimaera</name>
    <dbReference type="NCBI Taxonomy" id="222805"/>
    <lineage>
        <taxon>Bacteria</taxon>
        <taxon>Bacillati</taxon>
        <taxon>Actinomycetota</taxon>
        <taxon>Actinomycetes</taxon>
        <taxon>Mycobacteriales</taxon>
        <taxon>Mycobacteriaceae</taxon>
        <taxon>Mycobacterium</taxon>
        <taxon>Mycobacterium avium complex (MAC)</taxon>
    </lineage>
</organism>
<evidence type="ECO:0000313" key="2">
    <source>
        <dbReference type="EMBL" id="ASL17187.1"/>
    </source>
</evidence>
<reference evidence="3 5" key="2">
    <citation type="submission" date="2023-06" db="EMBL/GenBank/DDBJ databases">
        <title>Itaconate inhibition of nontuberculous mycobacteria.</title>
        <authorList>
            <person name="Breen P."/>
            <person name="Zimbric M."/>
            <person name="Caverly L."/>
        </authorList>
    </citation>
    <scope>NUCLEOTIDE SEQUENCE [LARGE SCALE GENOMIC DNA]</scope>
    <source>
        <strain evidence="3 5">FLAC1071</strain>
    </source>
</reference>
<evidence type="ECO:0000313" key="4">
    <source>
        <dbReference type="Proteomes" id="UP000198286"/>
    </source>
</evidence>
<gene>
    <name evidence="2" type="ORF">MYCOZU2_04824</name>
    <name evidence="3" type="ORF">QRB35_27160</name>
</gene>
<evidence type="ECO:0000313" key="5">
    <source>
        <dbReference type="Proteomes" id="UP001529272"/>
    </source>
</evidence>
<dbReference type="Pfam" id="PF02627">
    <property type="entry name" value="CMD"/>
    <property type="match status" value="1"/>
</dbReference>
<reference evidence="5" key="3">
    <citation type="submission" date="2023-06" db="EMBL/GenBank/DDBJ databases">
        <title>Itaconate inhibition of nontuberculous mycobacteria.</title>
        <authorList>
            <person name="Spilker T."/>
        </authorList>
    </citation>
    <scope>NUCLEOTIDE SEQUENCE [LARGE SCALE GENOMIC DNA]</scope>
    <source>
        <strain evidence="5">FLAC1071</strain>
    </source>
</reference>
<dbReference type="InterPro" id="IPR029032">
    <property type="entry name" value="AhpD-like"/>
</dbReference>
<evidence type="ECO:0000313" key="3">
    <source>
        <dbReference type="EMBL" id="MDM3929662.1"/>
    </source>
</evidence>
<dbReference type="Proteomes" id="UP000198286">
    <property type="component" value="Chromosome"/>
</dbReference>
<feature type="domain" description="Carboxymuconolactone decarboxylase-like" evidence="1">
    <location>
        <begin position="46"/>
        <end position="107"/>
    </location>
</feature>
<dbReference type="SUPFAM" id="SSF69118">
    <property type="entry name" value="AhpD-like"/>
    <property type="match status" value="1"/>
</dbReference>
<dbReference type="KEGG" id="mchi:AN480_22240"/>
<dbReference type="GO" id="GO:0051920">
    <property type="term" value="F:peroxiredoxin activity"/>
    <property type="evidence" value="ECO:0007669"/>
    <property type="project" value="InterPro"/>
</dbReference>
<evidence type="ECO:0000259" key="1">
    <source>
        <dbReference type="Pfam" id="PF02627"/>
    </source>
</evidence>
<dbReference type="EMBL" id="JASZZX010000043">
    <property type="protein sequence ID" value="MDM3929662.1"/>
    <property type="molecule type" value="Genomic_DNA"/>
</dbReference>